<accession>A0A8T4IGI0</accession>
<evidence type="ECO:0000313" key="2">
    <source>
        <dbReference type="Proteomes" id="UP000676996"/>
    </source>
</evidence>
<name>A0A8T4IGI0_9SPHN</name>
<dbReference type="Pfam" id="PF12893">
    <property type="entry name" value="Lumazine_bd_2"/>
    <property type="match status" value="1"/>
</dbReference>
<protein>
    <submittedName>
        <fullName evidence="1">Nuclear transport factor 2 family protein</fullName>
    </submittedName>
</protein>
<dbReference type="InterPro" id="IPR032710">
    <property type="entry name" value="NTF2-like_dom_sf"/>
</dbReference>
<comment type="caution">
    <text evidence="1">The sequence shown here is derived from an EMBL/GenBank/DDBJ whole genome shotgun (WGS) entry which is preliminary data.</text>
</comment>
<dbReference type="RefSeq" id="WP_284052651.1">
    <property type="nucleotide sequence ID" value="NZ_JAGRQC010000001.1"/>
</dbReference>
<dbReference type="CDD" id="cd00531">
    <property type="entry name" value="NTF2_like"/>
    <property type="match status" value="1"/>
</dbReference>
<proteinExistence type="predicted"/>
<gene>
    <name evidence="1" type="ORF">J7S20_02485</name>
</gene>
<dbReference type="Proteomes" id="UP000676996">
    <property type="component" value="Unassembled WGS sequence"/>
</dbReference>
<dbReference type="AlphaFoldDB" id="A0A8T4IGI0"/>
<dbReference type="EMBL" id="JAGRQC010000001">
    <property type="protein sequence ID" value="MBR0551369.1"/>
    <property type="molecule type" value="Genomic_DNA"/>
</dbReference>
<keyword evidence="2" id="KW-1185">Reference proteome</keyword>
<dbReference type="Gene3D" id="3.10.450.50">
    <property type="match status" value="1"/>
</dbReference>
<evidence type="ECO:0000313" key="1">
    <source>
        <dbReference type="EMBL" id="MBR0551369.1"/>
    </source>
</evidence>
<dbReference type="InterPro" id="IPR039437">
    <property type="entry name" value="FrzH/put_lumazine-bd"/>
</dbReference>
<dbReference type="SUPFAM" id="SSF54427">
    <property type="entry name" value="NTF2-like"/>
    <property type="match status" value="1"/>
</dbReference>
<sequence length="165" mass="17448">MPLSLLLAGLLQTTPVPPLPPANPGPPPTPDVAAVMQPIDAMFAGLAAHDAAAIRAQVRPEGGATVAIEKPDGTKQIRHLGWDEFTAGIKPGPEKYEERLINPAVEVDGDIAMVWGNYVFLVDGKVQHCGVDHFDLVRENGAWKVLNVTWSQRTTGCPAGGDDGA</sequence>
<organism evidence="1 2">
    <name type="scientific">Stakelama marina</name>
    <dbReference type="NCBI Taxonomy" id="2826939"/>
    <lineage>
        <taxon>Bacteria</taxon>
        <taxon>Pseudomonadati</taxon>
        <taxon>Pseudomonadota</taxon>
        <taxon>Alphaproteobacteria</taxon>
        <taxon>Sphingomonadales</taxon>
        <taxon>Sphingomonadaceae</taxon>
        <taxon>Stakelama</taxon>
    </lineage>
</organism>
<reference evidence="1" key="1">
    <citation type="submission" date="2021-04" db="EMBL/GenBank/DDBJ databases">
        <title>Ouciella asimina sp. nov., isolated from the surface seawater in the hydrothermal field of Okinawa Trough.</title>
        <authorList>
            <person name="Shuang W."/>
        </authorList>
    </citation>
    <scope>NUCLEOTIDE SEQUENCE</scope>
    <source>
        <strain evidence="1">LXI357</strain>
    </source>
</reference>